<dbReference type="GO" id="GO:0005829">
    <property type="term" value="C:cytosol"/>
    <property type="evidence" value="ECO:0007669"/>
    <property type="project" value="TreeGrafter"/>
</dbReference>
<dbReference type="InterPro" id="IPR006175">
    <property type="entry name" value="YjgF/YER057c/UK114"/>
</dbReference>
<dbReference type="SUPFAM" id="SSF55298">
    <property type="entry name" value="YjgF-like"/>
    <property type="match status" value="1"/>
</dbReference>
<name>A0A1G7MJ07_9BACT</name>
<dbReference type="InterPro" id="IPR035959">
    <property type="entry name" value="RutC-like_sf"/>
</dbReference>
<dbReference type="NCBIfam" id="TIGR00004">
    <property type="entry name" value="Rid family detoxifying hydrolase"/>
    <property type="match status" value="1"/>
</dbReference>
<evidence type="ECO:0000313" key="3">
    <source>
        <dbReference type="Proteomes" id="UP000182427"/>
    </source>
</evidence>
<dbReference type="GO" id="GO:0019239">
    <property type="term" value="F:deaminase activity"/>
    <property type="evidence" value="ECO:0007669"/>
    <property type="project" value="TreeGrafter"/>
</dbReference>
<dbReference type="EMBL" id="LT629690">
    <property type="protein sequence ID" value="SDF61742.1"/>
    <property type="molecule type" value="Genomic_DNA"/>
</dbReference>
<dbReference type="CDD" id="cd00448">
    <property type="entry name" value="YjgF_YER057c_UK114_family"/>
    <property type="match status" value="1"/>
</dbReference>
<dbReference type="PANTHER" id="PTHR11803">
    <property type="entry name" value="2-IMINOBUTANOATE/2-IMINOPROPANOATE DEAMINASE RIDA"/>
    <property type="match status" value="1"/>
</dbReference>
<keyword evidence="3" id="KW-1185">Reference proteome</keyword>
<evidence type="ECO:0000313" key="2">
    <source>
        <dbReference type="EMBL" id="SDF61742.1"/>
    </source>
</evidence>
<dbReference type="InterPro" id="IPR006056">
    <property type="entry name" value="RidA"/>
</dbReference>
<organism evidence="2 3">
    <name type="scientific">Terriglobus roseus</name>
    <dbReference type="NCBI Taxonomy" id="392734"/>
    <lineage>
        <taxon>Bacteria</taxon>
        <taxon>Pseudomonadati</taxon>
        <taxon>Acidobacteriota</taxon>
        <taxon>Terriglobia</taxon>
        <taxon>Terriglobales</taxon>
        <taxon>Acidobacteriaceae</taxon>
        <taxon>Terriglobus</taxon>
    </lineage>
</organism>
<dbReference type="PANTHER" id="PTHR11803:SF39">
    <property type="entry name" value="2-IMINOBUTANOATE_2-IMINOPROPANOATE DEAMINASE"/>
    <property type="match status" value="1"/>
</dbReference>
<dbReference type="Gene3D" id="3.30.1330.40">
    <property type="entry name" value="RutC-like"/>
    <property type="match status" value="1"/>
</dbReference>
<protein>
    <submittedName>
        <fullName evidence="2">2-iminobutanoate/2-iminopropanoate deaminase</fullName>
    </submittedName>
</protein>
<dbReference type="Pfam" id="PF01042">
    <property type="entry name" value="Ribonuc_L-PSP"/>
    <property type="match status" value="1"/>
</dbReference>
<comment type="similarity">
    <text evidence="1">Belongs to the RutC family.</text>
</comment>
<dbReference type="AlphaFoldDB" id="A0A1G7MJ07"/>
<dbReference type="FunFam" id="3.30.1330.40:FF:000001">
    <property type="entry name" value="L-PSP family endoribonuclease"/>
    <property type="match status" value="1"/>
</dbReference>
<evidence type="ECO:0000256" key="1">
    <source>
        <dbReference type="ARBA" id="ARBA00010552"/>
    </source>
</evidence>
<dbReference type="PROSITE" id="PS01094">
    <property type="entry name" value="UPF0076"/>
    <property type="match status" value="1"/>
</dbReference>
<dbReference type="Proteomes" id="UP000182427">
    <property type="component" value="Chromosome I"/>
</dbReference>
<accession>A0A1G7MJ07</accession>
<dbReference type="InterPro" id="IPR019897">
    <property type="entry name" value="RidA_CS"/>
</dbReference>
<reference evidence="2 3" key="1">
    <citation type="submission" date="2016-10" db="EMBL/GenBank/DDBJ databases">
        <authorList>
            <person name="de Groot N.N."/>
        </authorList>
    </citation>
    <scope>NUCLEOTIDE SEQUENCE [LARGE SCALE GENOMIC DNA]</scope>
    <source>
        <strain evidence="2 3">GAS232</strain>
    </source>
</reference>
<gene>
    <name evidence="2" type="ORF">SAMN05444167_2823</name>
</gene>
<sequence>MLSLPFQLRWNDHVTASSYIFSVYVYRAGYHRCMTKTAISSTDAPAAIGPYSQAIRSGDFLFASGQVGFDPVTGLVVEGGTPAQTERVLANIEALLTAAGLGFADVVKTTVFLKNMEDFAIMNAAYAKRFAPEGATPPARSTIEVARLPKDALVEIEIVARFPTN</sequence>
<proteinExistence type="inferred from homology"/>